<dbReference type="OrthoDB" id="268257at2"/>
<dbReference type="EMBL" id="NFZS01000002">
    <property type="protein sequence ID" value="RAO76198.1"/>
    <property type="molecule type" value="Genomic_DNA"/>
</dbReference>
<dbReference type="InterPro" id="IPR016920">
    <property type="entry name" value="UCP029477"/>
</dbReference>
<dbReference type="SUPFAM" id="SSF47240">
    <property type="entry name" value="Ferritin-like"/>
    <property type="match status" value="1"/>
</dbReference>
<reference evidence="2 3" key="1">
    <citation type="journal article" date="2018" name="Genet. Mol. Biol.">
        <title>The genome sequence of Dyella jiangningensis FCAV SCS01 from a lignocellulose-decomposing microbial consortium metagenome reveals potential for biotechnological applications.</title>
        <authorList>
            <person name="Desiderato J.G."/>
            <person name="Alvarenga D.O."/>
            <person name="Constancio M.T.L."/>
            <person name="Alves L.M.C."/>
            <person name="Varani A.M."/>
        </authorList>
    </citation>
    <scope>NUCLEOTIDE SEQUENCE [LARGE SCALE GENOMIC DNA]</scope>
    <source>
        <strain evidence="2 3">FCAV SCS01</strain>
    </source>
</reference>
<gene>
    <name evidence="2" type="ORF">CA260_10900</name>
</gene>
<proteinExistence type="predicted"/>
<evidence type="ECO:0000259" key="1">
    <source>
        <dbReference type="Pfam" id="PF09537"/>
    </source>
</evidence>
<evidence type="ECO:0000313" key="2">
    <source>
        <dbReference type="EMBL" id="RAO76198.1"/>
    </source>
</evidence>
<dbReference type="RefSeq" id="WP_111983144.1">
    <property type="nucleotide sequence ID" value="NZ_NFZS01000002.1"/>
</dbReference>
<feature type="domain" description="DUF2383" evidence="1">
    <location>
        <begin position="8"/>
        <end position="114"/>
    </location>
</feature>
<dbReference type="Gene3D" id="1.20.1260.10">
    <property type="match status" value="1"/>
</dbReference>
<sequence length="151" mass="17098">MSSNEHDIRVLNHLIEVTIDSMLGYAEAAKEAQRAELKDLFGRRAEERQRIAARMQEQVRVLGGTPSDEGTLAATVHRVFVDLRAALSKGDEAVVKEVERGEDHIKSKYETLLKDDDLTPATRMVVQEAYQLVLQGHDQMRDLKHSMERTS</sequence>
<dbReference type="InterPro" id="IPR009078">
    <property type="entry name" value="Ferritin-like_SF"/>
</dbReference>
<evidence type="ECO:0000313" key="3">
    <source>
        <dbReference type="Proteomes" id="UP000248926"/>
    </source>
</evidence>
<organism evidence="2 3">
    <name type="scientific">Dyella jiangningensis</name>
    <dbReference type="NCBI Taxonomy" id="1379159"/>
    <lineage>
        <taxon>Bacteria</taxon>
        <taxon>Pseudomonadati</taxon>
        <taxon>Pseudomonadota</taxon>
        <taxon>Gammaproteobacteria</taxon>
        <taxon>Lysobacterales</taxon>
        <taxon>Rhodanobacteraceae</taxon>
        <taxon>Dyella</taxon>
    </lineage>
</organism>
<dbReference type="InterPro" id="IPR011971">
    <property type="entry name" value="CHP02284"/>
</dbReference>
<dbReference type="AlphaFoldDB" id="A0A328P1Z4"/>
<keyword evidence="3" id="KW-1185">Reference proteome</keyword>
<dbReference type="NCBIfam" id="TIGR02284">
    <property type="entry name" value="PA2169 family four-helix-bundle protein"/>
    <property type="match status" value="1"/>
</dbReference>
<dbReference type="InterPro" id="IPR019052">
    <property type="entry name" value="DUF2383"/>
</dbReference>
<dbReference type="PIRSF" id="PIRSF029477">
    <property type="entry name" value="UCP029477"/>
    <property type="match status" value="1"/>
</dbReference>
<dbReference type="InterPro" id="IPR012347">
    <property type="entry name" value="Ferritin-like"/>
</dbReference>
<accession>A0A328P1Z4</accession>
<comment type="caution">
    <text evidence="2">The sequence shown here is derived from an EMBL/GenBank/DDBJ whole genome shotgun (WGS) entry which is preliminary data.</text>
</comment>
<dbReference type="Proteomes" id="UP000248926">
    <property type="component" value="Unassembled WGS sequence"/>
</dbReference>
<name>A0A328P1Z4_9GAMM</name>
<dbReference type="Pfam" id="PF09537">
    <property type="entry name" value="DUF2383"/>
    <property type="match status" value="1"/>
</dbReference>
<protein>
    <recommendedName>
        <fullName evidence="1">DUF2383 domain-containing protein</fullName>
    </recommendedName>
</protein>